<dbReference type="GO" id="GO:0004252">
    <property type="term" value="F:serine-type endopeptidase activity"/>
    <property type="evidence" value="ECO:0007669"/>
    <property type="project" value="UniProtKB-UniRule"/>
</dbReference>
<evidence type="ECO:0000256" key="3">
    <source>
        <dbReference type="ARBA" id="ARBA00022801"/>
    </source>
</evidence>
<dbReference type="PRINTS" id="PR00723">
    <property type="entry name" value="SUBTILISIN"/>
</dbReference>
<proteinExistence type="inferred from homology"/>
<comment type="similarity">
    <text evidence="1 5">Belongs to the peptidase S8 family.</text>
</comment>
<dbReference type="PROSITE" id="PS51892">
    <property type="entry name" value="SUBTILASE"/>
    <property type="match status" value="1"/>
</dbReference>
<evidence type="ECO:0000313" key="8">
    <source>
        <dbReference type="EMBL" id="TDD70834.1"/>
    </source>
</evidence>
<keyword evidence="9" id="KW-1185">Reference proteome</keyword>
<accession>A0A4R5AIN2</accession>
<dbReference type="RefSeq" id="WP_131901520.1">
    <property type="nucleotide sequence ID" value="NZ_SMKU01000299.1"/>
</dbReference>
<gene>
    <name evidence="8" type="ORF">E1298_36360</name>
</gene>
<dbReference type="EMBL" id="SMKU01000299">
    <property type="protein sequence ID" value="TDD70834.1"/>
    <property type="molecule type" value="Genomic_DNA"/>
</dbReference>
<evidence type="ECO:0000256" key="6">
    <source>
        <dbReference type="SAM" id="Phobius"/>
    </source>
</evidence>
<protein>
    <recommendedName>
        <fullName evidence="7">Peptidase S8/S53 domain-containing protein</fullName>
    </recommendedName>
</protein>
<feature type="active site" description="Charge relay system" evidence="5">
    <location>
        <position position="237"/>
    </location>
</feature>
<dbReference type="InterPro" id="IPR036852">
    <property type="entry name" value="Peptidase_S8/S53_dom_sf"/>
</dbReference>
<dbReference type="InterPro" id="IPR015500">
    <property type="entry name" value="Peptidase_S8_subtilisin-rel"/>
</dbReference>
<sequence>MTAAQAAPSIPRDEWWFDSWGIKTDVWPVTKGKGVTVAVIDTGVNASLPDMAGAVLPGTAIGGSGGDGRRDKDRYEGHGTAMASLIASRGTKSGFMGIAPEAKILPIYSPGVAPENTSQAIRYGADHGAKVVSLSQGSASGALFPNNCPPKLLEAVKYAESKDVVVVAAAGNEGGSTNGVTYPASCPGVLAVGAVDHQGKPWAQTQRQDYVTVAAPGAGVGGIGKTGHVYNTGEGTSQATALTAGAIALVRSKYPDMKARQVVQLITNTAKDFGRPGKDDQLGYGVVSIPRALKQNVPTGAPNPVYERLDKALAGKKGAGASAGEPASQSQNDSGSGSGGVLLIIGGVVVVLVLVGGGLVLLRRRKPPAPPAAP</sequence>
<dbReference type="InterPro" id="IPR051048">
    <property type="entry name" value="Peptidase_S8/S53_subtilisin"/>
</dbReference>
<dbReference type="PANTHER" id="PTHR43399:SF4">
    <property type="entry name" value="CELL WALL-ASSOCIATED PROTEASE"/>
    <property type="match status" value="1"/>
</dbReference>
<evidence type="ECO:0000256" key="5">
    <source>
        <dbReference type="PROSITE-ProRule" id="PRU01240"/>
    </source>
</evidence>
<keyword evidence="4 5" id="KW-0720">Serine protease</keyword>
<dbReference type="Pfam" id="PF00082">
    <property type="entry name" value="Peptidase_S8"/>
    <property type="match status" value="1"/>
</dbReference>
<reference evidence="8 9" key="1">
    <citation type="submission" date="2019-03" db="EMBL/GenBank/DDBJ databases">
        <title>Draft genome sequences of novel Actinobacteria.</title>
        <authorList>
            <person name="Sahin N."/>
            <person name="Ay H."/>
            <person name="Saygin H."/>
        </authorList>
    </citation>
    <scope>NUCLEOTIDE SEQUENCE [LARGE SCALE GENOMIC DNA]</scope>
    <source>
        <strain evidence="8 9">H3C3</strain>
    </source>
</reference>
<keyword evidence="2 5" id="KW-0645">Protease</keyword>
<dbReference type="GO" id="GO:0006508">
    <property type="term" value="P:proteolysis"/>
    <property type="evidence" value="ECO:0007669"/>
    <property type="project" value="UniProtKB-KW"/>
</dbReference>
<dbReference type="PANTHER" id="PTHR43399">
    <property type="entry name" value="SUBTILISIN-RELATED"/>
    <property type="match status" value="1"/>
</dbReference>
<evidence type="ECO:0000313" key="9">
    <source>
        <dbReference type="Proteomes" id="UP000294513"/>
    </source>
</evidence>
<dbReference type="Proteomes" id="UP000294513">
    <property type="component" value="Unassembled WGS sequence"/>
</dbReference>
<name>A0A4R5AIN2_9ACTN</name>
<organism evidence="8 9">
    <name type="scientific">Actinomadura rubrisoli</name>
    <dbReference type="NCBI Taxonomy" id="2530368"/>
    <lineage>
        <taxon>Bacteria</taxon>
        <taxon>Bacillati</taxon>
        <taxon>Actinomycetota</taxon>
        <taxon>Actinomycetes</taxon>
        <taxon>Streptosporangiales</taxon>
        <taxon>Thermomonosporaceae</taxon>
        <taxon>Actinomadura</taxon>
    </lineage>
</organism>
<keyword evidence="3 5" id="KW-0378">Hydrolase</keyword>
<feature type="active site" description="Charge relay system" evidence="5">
    <location>
        <position position="41"/>
    </location>
</feature>
<keyword evidence="6" id="KW-1133">Transmembrane helix</keyword>
<dbReference type="InterPro" id="IPR000209">
    <property type="entry name" value="Peptidase_S8/S53_dom"/>
</dbReference>
<feature type="transmembrane region" description="Helical" evidence="6">
    <location>
        <begin position="340"/>
        <end position="362"/>
    </location>
</feature>
<dbReference type="Gene3D" id="3.40.50.200">
    <property type="entry name" value="Peptidase S8/S53 domain"/>
    <property type="match status" value="1"/>
</dbReference>
<dbReference type="AlphaFoldDB" id="A0A4R5AIN2"/>
<evidence type="ECO:0000256" key="2">
    <source>
        <dbReference type="ARBA" id="ARBA00022670"/>
    </source>
</evidence>
<dbReference type="CDD" id="cd00306">
    <property type="entry name" value="Peptidases_S8_S53"/>
    <property type="match status" value="1"/>
</dbReference>
<evidence type="ECO:0000259" key="7">
    <source>
        <dbReference type="Pfam" id="PF00082"/>
    </source>
</evidence>
<comment type="caution">
    <text evidence="8">The sequence shown here is derived from an EMBL/GenBank/DDBJ whole genome shotgun (WGS) entry which is preliminary data.</text>
</comment>
<evidence type="ECO:0000256" key="4">
    <source>
        <dbReference type="ARBA" id="ARBA00022825"/>
    </source>
</evidence>
<keyword evidence="6" id="KW-0472">Membrane</keyword>
<evidence type="ECO:0000256" key="1">
    <source>
        <dbReference type="ARBA" id="ARBA00011073"/>
    </source>
</evidence>
<feature type="active site" description="Charge relay system" evidence="5">
    <location>
        <position position="78"/>
    </location>
</feature>
<keyword evidence="6" id="KW-0812">Transmembrane</keyword>
<dbReference type="SUPFAM" id="SSF52743">
    <property type="entry name" value="Subtilisin-like"/>
    <property type="match status" value="1"/>
</dbReference>
<dbReference type="OrthoDB" id="3530033at2"/>
<feature type="domain" description="Peptidase S8/S53" evidence="7">
    <location>
        <begin position="32"/>
        <end position="285"/>
    </location>
</feature>